<dbReference type="AlphaFoldDB" id="A0A0G3BGL5"/>
<dbReference type="KEGG" id="pbh:AAW51_1771"/>
<reference evidence="2 3" key="1">
    <citation type="submission" date="2015-05" db="EMBL/GenBank/DDBJ databases">
        <authorList>
            <person name="Tang B."/>
            <person name="Yu Y."/>
        </authorList>
    </citation>
    <scope>NUCLEOTIDE SEQUENCE [LARGE SCALE GENOMIC DNA]</scope>
    <source>
        <strain evidence="2 3">DSM 7029</strain>
    </source>
</reference>
<protein>
    <submittedName>
        <fullName evidence="2">Plasmid stabilization system</fullName>
    </submittedName>
</protein>
<gene>
    <name evidence="2" type="ORF">AAW51_1771</name>
</gene>
<dbReference type="InterPro" id="IPR007712">
    <property type="entry name" value="RelE/ParE_toxin"/>
</dbReference>
<dbReference type="STRING" id="413882.AAW51_1771"/>
<accession>A0A0G3BGL5</accession>
<dbReference type="Pfam" id="PF05016">
    <property type="entry name" value="ParE_toxin"/>
    <property type="match status" value="1"/>
</dbReference>
<keyword evidence="1" id="KW-1277">Toxin-antitoxin system</keyword>
<dbReference type="Gene3D" id="3.30.2310.20">
    <property type="entry name" value="RelE-like"/>
    <property type="match status" value="1"/>
</dbReference>
<evidence type="ECO:0000313" key="2">
    <source>
        <dbReference type="EMBL" id="AKJ28462.1"/>
    </source>
</evidence>
<name>A0A0G3BGL5_9BURK</name>
<dbReference type="Proteomes" id="UP000035352">
    <property type="component" value="Chromosome"/>
</dbReference>
<evidence type="ECO:0000256" key="1">
    <source>
        <dbReference type="ARBA" id="ARBA00022649"/>
    </source>
</evidence>
<evidence type="ECO:0000313" key="3">
    <source>
        <dbReference type="Proteomes" id="UP000035352"/>
    </source>
</evidence>
<dbReference type="InterPro" id="IPR035093">
    <property type="entry name" value="RelE/ParE_toxin_dom_sf"/>
</dbReference>
<dbReference type="OrthoDB" id="278204at2"/>
<dbReference type="EMBL" id="CP011371">
    <property type="protein sequence ID" value="AKJ28462.1"/>
    <property type="molecule type" value="Genomic_DNA"/>
</dbReference>
<keyword evidence="3" id="KW-1185">Reference proteome</keyword>
<proteinExistence type="predicted"/>
<sequence>MVLRYLPLARAEYLDQVEYYERRAPGLGRRFMQAVQEAECLVLNNPHGYSCVEPLSGLRAVVLKRFPFRLLYRARAEEVLVAAVAHTAREPAQFLQRD</sequence>
<dbReference type="RefSeq" id="WP_047194320.1">
    <property type="nucleotide sequence ID" value="NZ_CP011371.1"/>
</dbReference>
<organism evidence="2 3">
    <name type="scientific">Caldimonas brevitalea</name>
    <dbReference type="NCBI Taxonomy" id="413882"/>
    <lineage>
        <taxon>Bacteria</taxon>
        <taxon>Pseudomonadati</taxon>
        <taxon>Pseudomonadota</taxon>
        <taxon>Betaproteobacteria</taxon>
        <taxon>Burkholderiales</taxon>
        <taxon>Sphaerotilaceae</taxon>
        <taxon>Caldimonas</taxon>
    </lineage>
</organism>